<evidence type="ECO:0000256" key="1">
    <source>
        <dbReference type="SAM" id="SignalP"/>
    </source>
</evidence>
<sequence>MTIKTLTSLLFVSALSLTNYANGAESPFGADWPEGPGSQEAGALCGACHSLALVKQQGLSKESWDEVLTWMQEEQGMPELNEELRSLILEYLSKNFNPETHAQRRNSAP</sequence>
<dbReference type="RefSeq" id="WP_011394100.1">
    <property type="nucleotide sequence ID" value="NC_007645.1"/>
</dbReference>
<feature type="signal peptide" evidence="1">
    <location>
        <begin position="1"/>
        <end position="23"/>
    </location>
</feature>
<dbReference type="SUPFAM" id="SSF46626">
    <property type="entry name" value="Cytochrome c"/>
    <property type="match status" value="1"/>
</dbReference>
<dbReference type="GO" id="GO:0020037">
    <property type="term" value="F:heme binding"/>
    <property type="evidence" value="ECO:0007669"/>
    <property type="project" value="InterPro"/>
</dbReference>
<dbReference type="Proteomes" id="UP000000238">
    <property type="component" value="Chromosome"/>
</dbReference>
<dbReference type="AlphaFoldDB" id="Q2SQQ1"/>
<reference evidence="2 3" key="1">
    <citation type="journal article" date="2005" name="Nucleic Acids Res.">
        <title>Genomic blueprint of Hahella chejuensis, a marine microbe producing an algicidal agent.</title>
        <authorList>
            <person name="Jeong H."/>
            <person name="Yim J.H."/>
            <person name="Lee C."/>
            <person name="Choi S.-H."/>
            <person name="Park Y.K."/>
            <person name="Yoon S.H."/>
            <person name="Hur C.-G."/>
            <person name="Kang H.-Y."/>
            <person name="Kim D."/>
            <person name="Lee H.H."/>
            <person name="Park K.H."/>
            <person name="Park S.-H."/>
            <person name="Park H.-S."/>
            <person name="Lee H.K."/>
            <person name="Oh T.K."/>
            <person name="Kim J.F."/>
        </authorList>
    </citation>
    <scope>NUCLEOTIDE SEQUENCE [LARGE SCALE GENOMIC DNA]</scope>
    <source>
        <strain evidence="2 3">KCTC 2396</strain>
    </source>
</reference>
<dbReference type="Gene3D" id="1.10.760.10">
    <property type="entry name" value="Cytochrome c-like domain"/>
    <property type="match status" value="1"/>
</dbReference>
<dbReference type="HOGENOM" id="CLU_135693_2_0_6"/>
<gene>
    <name evidence="2" type="ordered locus">HCH_00102</name>
</gene>
<dbReference type="eggNOG" id="COG3474">
    <property type="taxonomic scope" value="Bacteria"/>
</dbReference>
<feature type="chain" id="PRO_5004215837" evidence="1">
    <location>
        <begin position="24"/>
        <end position="109"/>
    </location>
</feature>
<dbReference type="OrthoDB" id="9805828at2"/>
<evidence type="ECO:0000313" key="3">
    <source>
        <dbReference type="Proteomes" id="UP000000238"/>
    </source>
</evidence>
<dbReference type="InterPro" id="IPR036909">
    <property type="entry name" value="Cyt_c-like_dom_sf"/>
</dbReference>
<keyword evidence="1" id="KW-0732">Signal</keyword>
<organism evidence="2 3">
    <name type="scientific">Hahella chejuensis (strain KCTC 2396)</name>
    <dbReference type="NCBI Taxonomy" id="349521"/>
    <lineage>
        <taxon>Bacteria</taxon>
        <taxon>Pseudomonadati</taxon>
        <taxon>Pseudomonadota</taxon>
        <taxon>Gammaproteobacteria</taxon>
        <taxon>Oceanospirillales</taxon>
        <taxon>Hahellaceae</taxon>
        <taxon>Hahella</taxon>
    </lineage>
</organism>
<protein>
    <submittedName>
        <fullName evidence="2">Uncharacterized protein</fullName>
    </submittedName>
</protein>
<accession>Q2SQQ1</accession>
<evidence type="ECO:0000313" key="2">
    <source>
        <dbReference type="EMBL" id="ABC27023.1"/>
    </source>
</evidence>
<keyword evidence="3" id="KW-1185">Reference proteome</keyword>
<dbReference type="EMBL" id="CP000155">
    <property type="protein sequence ID" value="ABC27023.1"/>
    <property type="molecule type" value="Genomic_DNA"/>
</dbReference>
<dbReference type="KEGG" id="hch:HCH_00102"/>
<name>Q2SQQ1_HAHCH</name>
<dbReference type="GO" id="GO:0009055">
    <property type="term" value="F:electron transfer activity"/>
    <property type="evidence" value="ECO:0007669"/>
    <property type="project" value="InterPro"/>
</dbReference>
<proteinExistence type="predicted"/>